<reference evidence="2 3" key="1">
    <citation type="submission" date="2019-05" db="EMBL/GenBank/DDBJ databases">
        <title>Emergence of the Ug99 lineage of the wheat stem rust pathogen through somatic hybridization.</title>
        <authorList>
            <person name="Li F."/>
            <person name="Upadhyaya N.M."/>
            <person name="Sperschneider J."/>
            <person name="Matny O."/>
            <person name="Nguyen-Phuc H."/>
            <person name="Mago R."/>
            <person name="Raley C."/>
            <person name="Miller M.E."/>
            <person name="Silverstein K.A.T."/>
            <person name="Henningsen E."/>
            <person name="Hirsch C.D."/>
            <person name="Visser B."/>
            <person name="Pretorius Z.A."/>
            <person name="Steffenson B.J."/>
            <person name="Schwessinger B."/>
            <person name="Dodds P.N."/>
            <person name="Figueroa M."/>
        </authorList>
    </citation>
    <scope>NUCLEOTIDE SEQUENCE [LARGE SCALE GENOMIC DNA]</scope>
    <source>
        <strain evidence="2">21-0</strain>
    </source>
</reference>
<dbReference type="AlphaFoldDB" id="A0A5B0QXA8"/>
<evidence type="ECO:0000256" key="1">
    <source>
        <dbReference type="SAM" id="MobiDB-lite"/>
    </source>
</evidence>
<evidence type="ECO:0000313" key="3">
    <source>
        <dbReference type="Proteomes" id="UP000324748"/>
    </source>
</evidence>
<protein>
    <submittedName>
        <fullName evidence="2">Uncharacterized protein</fullName>
    </submittedName>
</protein>
<name>A0A5B0QXA8_PUCGR</name>
<gene>
    <name evidence="2" type="ORF">PGT21_028106</name>
</gene>
<keyword evidence="3" id="KW-1185">Reference proteome</keyword>
<dbReference type="Proteomes" id="UP000324748">
    <property type="component" value="Unassembled WGS sequence"/>
</dbReference>
<sequence>MSHPDNPAWLSSASQRRRQAKEEKKTSAPMEPTKRSSTPDAGPTVVVAPKQSITPNVFHTDAAPKRSSTPDAGPTVVVAPKRSSTPDAGPAVVVASAVFPVWNSYRSRR</sequence>
<feature type="region of interest" description="Disordered" evidence="1">
    <location>
        <begin position="1"/>
        <end position="45"/>
    </location>
</feature>
<comment type="caution">
    <text evidence="2">The sequence shown here is derived from an EMBL/GenBank/DDBJ whole genome shotgun (WGS) entry which is preliminary data.</text>
</comment>
<dbReference type="OrthoDB" id="10558244at2759"/>
<proteinExistence type="predicted"/>
<accession>A0A5B0QXA8</accession>
<evidence type="ECO:0000313" key="2">
    <source>
        <dbReference type="EMBL" id="KAA1117951.1"/>
    </source>
</evidence>
<dbReference type="EMBL" id="VSWC01000002">
    <property type="protein sequence ID" value="KAA1117951.1"/>
    <property type="molecule type" value="Genomic_DNA"/>
</dbReference>
<organism evidence="2 3">
    <name type="scientific">Puccinia graminis f. sp. tritici</name>
    <dbReference type="NCBI Taxonomy" id="56615"/>
    <lineage>
        <taxon>Eukaryota</taxon>
        <taxon>Fungi</taxon>
        <taxon>Dikarya</taxon>
        <taxon>Basidiomycota</taxon>
        <taxon>Pucciniomycotina</taxon>
        <taxon>Pucciniomycetes</taxon>
        <taxon>Pucciniales</taxon>
        <taxon>Pucciniaceae</taxon>
        <taxon>Puccinia</taxon>
    </lineage>
</organism>